<feature type="region of interest" description="Disordered" evidence="1">
    <location>
        <begin position="32"/>
        <end position="61"/>
    </location>
</feature>
<evidence type="ECO:0000313" key="4">
    <source>
        <dbReference type="Proteomes" id="UP001431783"/>
    </source>
</evidence>
<reference evidence="3 4" key="1">
    <citation type="submission" date="2023-03" db="EMBL/GenBank/DDBJ databases">
        <title>Genome insight into feeding habits of ladybird beetles.</title>
        <authorList>
            <person name="Li H.-S."/>
            <person name="Huang Y.-H."/>
            <person name="Pang H."/>
        </authorList>
    </citation>
    <scope>NUCLEOTIDE SEQUENCE [LARGE SCALE GENOMIC DNA]</scope>
    <source>
        <strain evidence="3">SYSU_2023b</strain>
        <tissue evidence="3">Whole body</tissue>
    </source>
</reference>
<dbReference type="AlphaFoldDB" id="A0AAW1TRB9"/>
<keyword evidence="2" id="KW-0472">Membrane</keyword>
<comment type="caution">
    <text evidence="3">The sequence shown here is derived from an EMBL/GenBank/DDBJ whole genome shotgun (WGS) entry which is preliminary data.</text>
</comment>
<dbReference type="EMBL" id="JARQZJ010000002">
    <property type="protein sequence ID" value="KAK9870320.1"/>
    <property type="molecule type" value="Genomic_DNA"/>
</dbReference>
<feature type="compositionally biased region" description="Basic and acidic residues" evidence="1">
    <location>
        <begin position="44"/>
        <end position="58"/>
    </location>
</feature>
<organism evidence="3 4">
    <name type="scientific">Henosepilachna vigintioctopunctata</name>
    <dbReference type="NCBI Taxonomy" id="420089"/>
    <lineage>
        <taxon>Eukaryota</taxon>
        <taxon>Metazoa</taxon>
        <taxon>Ecdysozoa</taxon>
        <taxon>Arthropoda</taxon>
        <taxon>Hexapoda</taxon>
        <taxon>Insecta</taxon>
        <taxon>Pterygota</taxon>
        <taxon>Neoptera</taxon>
        <taxon>Endopterygota</taxon>
        <taxon>Coleoptera</taxon>
        <taxon>Polyphaga</taxon>
        <taxon>Cucujiformia</taxon>
        <taxon>Coccinelloidea</taxon>
        <taxon>Coccinellidae</taxon>
        <taxon>Epilachninae</taxon>
        <taxon>Epilachnini</taxon>
        <taxon>Henosepilachna</taxon>
    </lineage>
</organism>
<dbReference type="Proteomes" id="UP001431783">
    <property type="component" value="Unassembled WGS sequence"/>
</dbReference>
<proteinExistence type="predicted"/>
<gene>
    <name evidence="3" type="ORF">WA026_006406</name>
</gene>
<feature type="non-terminal residue" evidence="3">
    <location>
        <position position="1"/>
    </location>
</feature>
<evidence type="ECO:0000313" key="3">
    <source>
        <dbReference type="EMBL" id="KAK9870320.1"/>
    </source>
</evidence>
<sequence>NMSIFRRYFVKLLSRVDLHSYSLRNISQSRQVTETMRRNSHTTSEIRSDESTEPEEKLPQNMNLFHPTQSETELKFSIFIAFVFLIILVTIQCIMIFDDATG</sequence>
<evidence type="ECO:0000256" key="1">
    <source>
        <dbReference type="SAM" id="MobiDB-lite"/>
    </source>
</evidence>
<protein>
    <submittedName>
        <fullName evidence="3">Uncharacterized protein</fullName>
    </submittedName>
</protein>
<name>A0AAW1TRB9_9CUCU</name>
<accession>A0AAW1TRB9</accession>
<keyword evidence="2" id="KW-1133">Transmembrane helix</keyword>
<evidence type="ECO:0000256" key="2">
    <source>
        <dbReference type="SAM" id="Phobius"/>
    </source>
</evidence>
<feature type="transmembrane region" description="Helical" evidence="2">
    <location>
        <begin position="76"/>
        <end position="97"/>
    </location>
</feature>
<keyword evidence="2" id="KW-0812">Transmembrane</keyword>
<keyword evidence="4" id="KW-1185">Reference proteome</keyword>